<protein>
    <submittedName>
        <fullName evidence="1">Bacteriophage SPP1 complete nucleotide sequence</fullName>
    </submittedName>
</protein>
<dbReference type="GeneID" id="955264"/>
<dbReference type="PIR" id="T42327">
    <property type="entry name" value="T42327"/>
</dbReference>
<organismHost>
    <name type="scientific">Bacillus subtilis</name>
    <dbReference type="NCBI Taxonomy" id="1423"/>
</organismHost>
<dbReference type="RefSeq" id="NP_690718.1">
    <property type="nucleotide sequence ID" value="NC_004166.2"/>
</dbReference>
<reference evidence="2" key="1">
    <citation type="journal article" date="1997" name="Gene">
        <title>The complete nucleotide sequence and functional organization of Bacillus subtilis bacteriophage SPP1.</title>
        <authorList>
            <person name="Alonso J.C."/>
            <person name="Luder G."/>
            <person name="Stiege A.C."/>
            <person name="Chai S."/>
            <person name="Weise F."/>
            <person name="Trautner T.A."/>
        </authorList>
    </citation>
    <scope>NUCLEOTIDE SEQUENCE [LARGE SCALE GENOMIC DNA]</scope>
</reference>
<proteinExistence type="predicted"/>
<sequence>MRPINFVNPSLSYCSGSLKTMKQPFFCSSFVMSNRVINVFSVIQWTRVFTANSPRPLPFGTRIIITLPSCIHLAKSSSLRGSCANMSYRRSLPKKRFKRCKIGSHLLPNCSLSPHCNNSLARRLLPSFKSSSILSAL</sequence>
<evidence type="ECO:0000313" key="1">
    <source>
        <dbReference type="EMBL" id="CAA66534.1"/>
    </source>
</evidence>
<dbReference type="KEGG" id="vg:955264"/>
<dbReference type="Proteomes" id="UP000002559">
    <property type="component" value="Segment"/>
</dbReference>
<organism evidence="1 2">
    <name type="scientific">Bacillus phage SPP1</name>
    <name type="common">Bacteriophage SPP1</name>
    <dbReference type="NCBI Taxonomy" id="10724"/>
    <lineage>
        <taxon>Viruses</taxon>
        <taxon>Duplodnaviria</taxon>
        <taxon>Heunggongvirae</taxon>
        <taxon>Uroviricota</taxon>
        <taxon>Caudoviricetes</taxon>
        <taxon>Trautnerviridae</taxon>
        <taxon>Polsinellivirinae</taxon>
        <taxon>Rivavirus</taxon>
        <taxon>Rivavirus SPP1</taxon>
    </lineage>
</organism>
<evidence type="ECO:0000313" key="2">
    <source>
        <dbReference type="Proteomes" id="UP000002559"/>
    </source>
</evidence>
<name>O48487_BPSPP</name>
<keyword evidence="2" id="KW-1185">Reference proteome</keyword>
<dbReference type="EMBL" id="X97918">
    <property type="protein sequence ID" value="CAA66534.1"/>
    <property type="molecule type" value="Genomic_DNA"/>
</dbReference>
<accession>O48487</accession>